<dbReference type="Proteomes" id="UP000245391">
    <property type="component" value="Unassembled WGS sequence"/>
</dbReference>
<dbReference type="InterPro" id="IPR051803">
    <property type="entry name" value="TA_system_RelE-like_toxin"/>
</dbReference>
<comment type="caution">
    <text evidence="3">The sequence shown here is derived from an EMBL/GenBank/DDBJ whole genome shotgun (WGS) entry which is preliminary data.</text>
</comment>
<dbReference type="Pfam" id="PF05016">
    <property type="entry name" value="ParE_toxin"/>
    <property type="match status" value="1"/>
</dbReference>
<dbReference type="InterPro" id="IPR035093">
    <property type="entry name" value="RelE/ParE_toxin_dom_sf"/>
</dbReference>
<dbReference type="RefSeq" id="WP_109932759.1">
    <property type="nucleotide sequence ID" value="NZ_QGNY01000010.1"/>
</dbReference>
<dbReference type="OrthoDB" id="5574284at2"/>
<dbReference type="InterPro" id="IPR007712">
    <property type="entry name" value="RelE/ParE_toxin"/>
</dbReference>
<dbReference type="SUPFAM" id="SSF143011">
    <property type="entry name" value="RelE-like"/>
    <property type="match status" value="1"/>
</dbReference>
<keyword evidence="4" id="KW-1185">Reference proteome</keyword>
<comment type="similarity">
    <text evidence="1">Belongs to the RelE toxin family.</text>
</comment>
<protein>
    <submittedName>
        <fullName evidence="3">Type II toxin-antitoxin system mRNA interferase toxin, RelE/StbE family</fullName>
    </submittedName>
</protein>
<name>A0A317EVF2_9SPHI</name>
<dbReference type="EMBL" id="QGNY01000010">
    <property type="protein sequence ID" value="PWS29847.1"/>
    <property type="molecule type" value="Genomic_DNA"/>
</dbReference>
<dbReference type="AlphaFoldDB" id="A0A317EVF2"/>
<dbReference type="Gene3D" id="3.30.2310.20">
    <property type="entry name" value="RelE-like"/>
    <property type="match status" value="1"/>
</dbReference>
<dbReference type="PANTHER" id="PTHR33755">
    <property type="entry name" value="TOXIN PARE1-RELATED"/>
    <property type="match status" value="1"/>
</dbReference>
<keyword evidence="2" id="KW-1277">Toxin-antitoxin system</keyword>
<proteinExistence type="inferred from homology"/>
<organism evidence="3 4">
    <name type="scientific">Pedobacter paludis</name>
    <dbReference type="NCBI Taxonomy" id="2203212"/>
    <lineage>
        <taxon>Bacteria</taxon>
        <taxon>Pseudomonadati</taxon>
        <taxon>Bacteroidota</taxon>
        <taxon>Sphingobacteriia</taxon>
        <taxon>Sphingobacteriales</taxon>
        <taxon>Sphingobacteriaceae</taxon>
        <taxon>Pedobacter</taxon>
    </lineage>
</organism>
<evidence type="ECO:0000256" key="1">
    <source>
        <dbReference type="ARBA" id="ARBA00006226"/>
    </source>
</evidence>
<accession>A0A317EVF2</accession>
<gene>
    <name evidence="3" type="ORF">DF947_21145</name>
</gene>
<evidence type="ECO:0000313" key="4">
    <source>
        <dbReference type="Proteomes" id="UP000245391"/>
    </source>
</evidence>
<sequence length="95" mass="11117">MAKIVWTEIAIDDLNNIANYHSQYSNNFASSLIKKLFNKPKILKGMPELGRVVPERDNEFIRELIEGNYRIIYYYDSEIDTVEIITVHHASQPFL</sequence>
<dbReference type="PANTHER" id="PTHR33755:SF5">
    <property type="entry name" value="TYPE II TOXIN-ANTITOXIN SYSTEM RELE_PARE FAMILY TOXIN"/>
    <property type="match status" value="1"/>
</dbReference>
<evidence type="ECO:0000256" key="2">
    <source>
        <dbReference type="ARBA" id="ARBA00022649"/>
    </source>
</evidence>
<evidence type="ECO:0000313" key="3">
    <source>
        <dbReference type="EMBL" id="PWS29847.1"/>
    </source>
</evidence>
<reference evidence="4" key="1">
    <citation type="submission" date="2018-05" db="EMBL/GenBank/DDBJ databases">
        <title>Pedobacter paludis sp. nov., isolated from wetland soil.</title>
        <authorList>
            <person name="Zhang Y."/>
        </authorList>
    </citation>
    <scope>NUCLEOTIDE SEQUENCE [LARGE SCALE GENOMIC DNA]</scope>
    <source>
        <strain evidence="4">R-8</strain>
    </source>
</reference>